<accession>A0ABS4I489</accession>
<dbReference type="Proteomes" id="UP001519344">
    <property type="component" value="Unassembled WGS sequence"/>
</dbReference>
<protein>
    <submittedName>
        <fullName evidence="1">Uncharacterized protein</fullName>
    </submittedName>
</protein>
<comment type="caution">
    <text evidence="1">The sequence shown here is derived from an EMBL/GenBank/DDBJ whole genome shotgun (WGS) entry which is preliminary data.</text>
</comment>
<evidence type="ECO:0000313" key="2">
    <source>
        <dbReference type="Proteomes" id="UP001519344"/>
    </source>
</evidence>
<dbReference type="EMBL" id="JAGGKV010000016">
    <property type="protein sequence ID" value="MBP1965728.1"/>
    <property type="molecule type" value="Genomic_DNA"/>
</dbReference>
<name>A0ABS4I489_9BACL</name>
<dbReference type="RefSeq" id="WP_167055306.1">
    <property type="nucleotide sequence ID" value="NZ_JAAOZR010000009.1"/>
</dbReference>
<reference evidence="1 2" key="1">
    <citation type="submission" date="2021-03" db="EMBL/GenBank/DDBJ databases">
        <title>Genomic Encyclopedia of Type Strains, Phase IV (KMG-IV): sequencing the most valuable type-strain genomes for metagenomic binning, comparative biology and taxonomic classification.</title>
        <authorList>
            <person name="Goeker M."/>
        </authorList>
    </citation>
    <scope>NUCLEOTIDE SEQUENCE [LARGE SCALE GENOMIC DNA]</scope>
    <source>
        <strain evidence="1 2">DSM 24950</strain>
    </source>
</reference>
<keyword evidence="2" id="KW-1185">Reference proteome</keyword>
<evidence type="ECO:0000313" key="1">
    <source>
        <dbReference type="EMBL" id="MBP1965728.1"/>
    </source>
</evidence>
<organism evidence="1 2">
    <name type="scientific">Paenibacillus aceris</name>
    <dbReference type="NCBI Taxonomy" id="869555"/>
    <lineage>
        <taxon>Bacteria</taxon>
        <taxon>Bacillati</taxon>
        <taxon>Bacillota</taxon>
        <taxon>Bacilli</taxon>
        <taxon>Bacillales</taxon>
        <taxon>Paenibacillaceae</taxon>
        <taxon>Paenibacillus</taxon>
    </lineage>
</organism>
<proteinExistence type="predicted"/>
<gene>
    <name evidence="1" type="ORF">J2Z65_004973</name>
</gene>
<sequence length="50" mass="5478">MAFPLRKTGIPSVRVKNTVTAAFVLGEVALTMKNSVKAQRSRCISPEFLL</sequence>